<evidence type="ECO:0000313" key="3">
    <source>
        <dbReference type="Proteomes" id="UP000299102"/>
    </source>
</evidence>
<feature type="compositionally biased region" description="Basic and acidic residues" evidence="1">
    <location>
        <begin position="163"/>
        <end position="173"/>
    </location>
</feature>
<evidence type="ECO:0000256" key="1">
    <source>
        <dbReference type="SAM" id="MobiDB-lite"/>
    </source>
</evidence>
<gene>
    <name evidence="2" type="ORF">EVAR_54540_1</name>
</gene>
<feature type="region of interest" description="Disordered" evidence="1">
    <location>
        <begin position="149"/>
        <end position="229"/>
    </location>
</feature>
<accession>A0A4C1YVS3</accession>
<dbReference type="Proteomes" id="UP000299102">
    <property type="component" value="Unassembled WGS sequence"/>
</dbReference>
<feature type="compositionally biased region" description="Basic and acidic residues" evidence="1">
    <location>
        <begin position="180"/>
        <end position="190"/>
    </location>
</feature>
<dbReference type="OrthoDB" id="446173at2759"/>
<proteinExistence type="predicted"/>
<name>A0A4C1YVS3_EUMVA</name>
<dbReference type="AlphaFoldDB" id="A0A4C1YVS3"/>
<protein>
    <submittedName>
        <fullName evidence="2">Uncharacterized protein</fullName>
    </submittedName>
</protein>
<sequence length="313" mass="36000">MSDPNRILQHRSKANSFKTRAKEQSCLASMPSVFFQVLVPCRRHNKLTWSFEGARERSAPPRRRTSRSLSREFQFCGVEISERPLLRCRRCYHRTIIAAFGDFPTGSVPGSYLGMDPAFLVWIPPLEEGDIIREIDESKQPIYEEILPKELHPDPGSNTESPENDRPDSTLKRDRPHRLNASDRSLKNTIDRTNIIHPLNFSVSDLQNSPKVSRRNSQRKKRDADSIPMKELALTDSPVRVHKKEPRSDHDRDATLKRVMDTNRETKSADTLKRASKSLDIKFADESSESSNEIKFGEHTDSNKLYDKFDVEV</sequence>
<feature type="compositionally biased region" description="Basic residues" evidence="1">
    <location>
        <begin position="212"/>
        <end position="221"/>
    </location>
</feature>
<evidence type="ECO:0000313" key="2">
    <source>
        <dbReference type="EMBL" id="GBP78729.1"/>
    </source>
</evidence>
<organism evidence="2 3">
    <name type="scientific">Eumeta variegata</name>
    <name type="common">Bagworm moth</name>
    <name type="synonym">Eumeta japonica</name>
    <dbReference type="NCBI Taxonomy" id="151549"/>
    <lineage>
        <taxon>Eukaryota</taxon>
        <taxon>Metazoa</taxon>
        <taxon>Ecdysozoa</taxon>
        <taxon>Arthropoda</taxon>
        <taxon>Hexapoda</taxon>
        <taxon>Insecta</taxon>
        <taxon>Pterygota</taxon>
        <taxon>Neoptera</taxon>
        <taxon>Endopterygota</taxon>
        <taxon>Lepidoptera</taxon>
        <taxon>Glossata</taxon>
        <taxon>Ditrysia</taxon>
        <taxon>Tineoidea</taxon>
        <taxon>Psychidae</taxon>
        <taxon>Oiketicinae</taxon>
        <taxon>Eumeta</taxon>
    </lineage>
</organism>
<comment type="caution">
    <text evidence="2">The sequence shown here is derived from an EMBL/GenBank/DDBJ whole genome shotgun (WGS) entry which is preliminary data.</text>
</comment>
<feature type="compositionally biased region" description="Polar residues" evidence="1">
    <location>
        <begin position="201"/>
        <end position="211"/>
    </location>
</feature>
<keyword evidence="3" id="KW-1185">Reference proteome</keyword>
<dbReference type="EMBL" id="BGZK01001383">
    <property type="protein sequence ID" value="GBP78729.1"/>
    <property type="molecule type" value="Genomic_DNA"/>
</dbReference>
<reference evidence="2 3" key="1">
    <citation type="journal article" date="2019" name="Commun. Biol.">
        <title>The bagworm genome reveals a unique fibroin gene that provides high tensile strength.</title>
        <authorList>
            <person name="Kono N."/>
            <person name="Nakamura H."/>
            <person name="Ohtoshi R."/>
            <person name="Tomita M."/>
            <person name="Numata K."/>
            <person name="Arakawa K."/>
        </authorList>
    </citation>
    <scope>NUCLEOTIDE SEQUENCE [LARGE SCALE GENOMIC DNA]</scope>
</reference>